<gene>
    <name evidence="1" type="ORF">HCR03_17800</name>
</gene>
<dbReference type="RefSeq" id="WP_066643749.1">
    <property type="nucleotide sequence ID" value="NZ_CP060286.1"/>
</dbReference>
<reference evidence="1 2" key="1">
    <citation type="submission" date="2020-08" db="EMBL/GenBank/DDBJ databases">
        <title>The isolate Caproiciproducens sp. 7D4C2 produces n-caproate at mildly acidic conditions from hexoses: genome and rBOX comparison with related strains and chain-elongating bacteria.</title>
        <authorList>
            <person name="Esquivel-Elizondo S."/>
            <person name="Bagci C."/>
            <person name="Temovska M."/>
            <person name="Jeon B.S."/>
            <person name="Bessarab I."/>
            <person name="Williams R.B.H."/>
            <person name="Huson D.H."/>
            <person name="Angenent L.T."/>
        </authorList>
    </citation>
    <scope>NUCLEOTIDE SEQUENCE [LARGE SCALE GENOMIC DNA]</scope>
    <source>
        <strain evidence="1 2">7D4C2</strain>
    </source>
</reference>
<dbReference type="Proteomes" id="UP000515909">
    <property type="component" value="Chromosome"/>
</dbReference>
<evidence type="ECO:0000313" key="2">
    <source>
        <dbReference type="Proteomes" id="UP000515909"/>
    </source>
</evidence>
<evidence type="ECO:0008006" key="3">
    <source>
        <dbReference type="Google" id="ProtNLM"/>
    </source>
</evidence>
<dbReference type="KEGG" id="cfem:HCR03_17800"/>
<dbReference type="AlphaFoldDB" id="A0A7G8TA33"/>
<sequence>MYNIEERPFFDHLPDLYKDDPLLDRLTAVFEEPYLKLEKIIDRLPEMLYDPDQTPEPFLNFVGELVGLRNGYGQFSPEQMRELIPVACWLQGWKGTRTAMEMLLRIYLKNFCGDPVPFRIVEYENWNGDHSKEVLVRYSGLYGGEHDVTVLFLPEPALQSAEVQNRLIMLLKDYTPAAARLNAVFIETKMALDTSYLGYNVL</sequence>
<proteinExistence type="predicted"/>
<accession>A0A7G8TA33</accession>
<organism evidence="1 2">
    <name type="scientific">Caproicibacter fermentans</name>
    <dbReference type="NCBI Taxonomy" id="2576756"/>
    <lineage>
        <taxon>Bacteria</taxon>
        <taxon>Bacillati</taxon>
        <taxon>Bacillota</taxon>
        <taxon>Clostridia</taxon>
        <taxon>Eubacteriales</taxon>
        <taxon>Acutalibacteraceae</taxon>
        <taxon>Caproicibacter</taxon>
    </lineage>
</organism>
<dbReference type="EMBL" id="CP060286">
    <property type="protein sequence ID" value="QNK40474.1"/>
    <property type="molecule type" value="Genomic_DNA"/>
</dbReference>
<name>A0A7G8TA33_9FIRM</name>
<evidence type="ECO:0000313" key="1">
    <source>
        <dbReference type="EMBL" id="QNK40474.1"/>
    </source>
</evidence>
<protein>
    <recommendedName>
        <fullName evidence="3">Phage tail protein</fullName>
    </recommendedName>
</protein>